<evidence type="ECO:0000313" key="4">
    <source>
        <dbReference type="Proteomes" id="UP000609802"/>
    </source>
</evidence>
<evidence type="ECO:0000313" key="3">
    <source>
        <dbReference type="EMBL" id="GHF05892.1"/>
    </source>
</evidence>
<comment type="caution">
    <text evidence="3">The sequence shown here is derived from an EMBL/GenBank/DDBJ whole genome shotgun (WGS) entry which is preliminary data.</text>
</comment>
<feature type="domain" description="YjiS-like" evidence="2">
    <location>
        <begin position="69"/>
        <end position="103"/>
    </location>
</feature>
<reference evidence="4" key="1">
    <citation type="journal article" date="2019" name="Int. J. Syst. Evol. Microbiol.">
        <title>The Global Catalogue of Microorganisms (GCM) 10K type strain sequencing project: providing services to taxonomists for standard genome sequencing and annotation.</title>
        <authorList>
            <consortium name="The Broad Institute Genomics Platform"/>
            <consortium name="The Broad Institute Genome Sequencing Center for Infectious Disease"/>
            <person name="Wu L."/>
            <person name="Ma J."/>
        </authorList>
    </citation>
    <scope>NUCLEOTIDE SEQUENCE [LARGE SCALE GENOMIC DNA]</scope>
    <source>
        <strain evidence="4">KCTC 42443</strain>
    </source>
</reference>
<feature type="region of interest" description="Disordered" evidence="1">
    <location>
        <begin position="1"/>
        <end position="21"/>
    </location>
</feature>
<gene>
    <name evidence="3" type="ORF">GCM10016455_28790</name>
</gene>
<dbReference type="EMBL" id="BNCH01000008">
    <property type="protein sequence ID" value="GHF05892.1"/>
    <property type="molecule type" value="Genomic_DNA"/>
</dbReference>
<keyword evidence="4" id="KW-1185">Reference proteome</keyword>
<dbReference type="Proteomes" id="UP000609802">
    <property type="component" value="Unassembled WGS sequence"/>
</dbReference>
<dbReference type="InterPro" id="IPR009506">
    <property type="entry name" value="YjiS-like"/>
</dbReference>
<proteinExistence type="predicted"/>
<evidence type="ECO:0000256" key="1">
    <source>
        <dbReference type="SAM" id="MobiDB-lite"/>
    </source>
</evidence>
<evidence type="ECO:0000259" key="2">
    <source>
        <dbReference type="Pfam" id="PF06568"/>
    </source>
</evidence>
<organism evidence="3 4">
    <name type="scientific">Aliiroseovarius zhejiangensis</name>
    <dbReference type="NCBI Taxonomy" id="1632025"/>
    <lineage>
        <taxon>Bacteria</taxon>
        <taxon>Pseudomonadati</taxon>
        <taxon>Pseudomonadota</taxon>
        <taxon>Alphaproteobacteria</taxon>
        <taxon>Rhodobacterales</taxon>
        <taxon>Paracoccaceae</taxon>
        <taxon>Aliiroseovarius</taxon>
    </lineage>
</organism>
<accession>A0ABQ3J7I7</accession>
<protein>
    <recommendedName>
        <fullName evidence="2">YjiS-like domain-containing protein</fullName>
    </recommendedName>
</protein>
<sequence length="138" mass="15365">MCATGLPSAENRGLTGAHDRARHDLSTLEKENDMHPAMLHRKYLSQRKLGDLAHRERAKASGGVLRGWLRATIRQWQRRKMTARLQALDDRLLADIGMLRTDIPRAVDGITDRELHVVPLTPAVAPAVDDGDGYLRAA</sequence>
<dbReference type="Pfam" id="PF06568">
    <property type="entry name" value="YjiS-like"/>
    <property type="match status" value="1"/>
</dbReference>
<name>A0ABQ3J7I7_9RHOB</name>